<reference evidence="3" key="2">
    <citation type="submission" date="2002-01" db="EMBL/GenBank/DDBJ databases">
        <title>Oryza sativa nipponbare(GA3) genomic DNA, chromosome 8, PAC clone:P0685B10.</title>
        <authorList>
            <person name="Sasaki T."/>
            <person name="Matsumoto T."/>
            <person name="Yamamoto K."/>
        </authorList>
    </citation>
    <scope>NUCLEOTIDE SEQUENCE</scope>
</reference>
<proteinExistence type="predicted"/>
<feature type="compositionally biased region" description="Basic and acidic residues" evidence="1">
    <location>
        <begin position="38"/>
        <end position="53"/>
    </location>
</feature>
<dbReference type="EMBL" id="AP003872">
    <property type="protein sequence ID" value="BAC99365.1"/>
    <property type="molecule type" value="Genomic_DNA"/>
</dbReference>
<reference evidence="2" key="1">
    <citation type="submission" date="2001-07" db="EMBL/GenBank/DDBJ databases">
        <title>Oryza sativa nipponbare(GA3) genomic DNA, chromosome 8, BAC clone:OJ1118_A03.</title>
        <authorList>
            <person name="Sasaki T."/>
            <person name="Matsumoto T."/>
            <person name="Yamamoto K."/>
        </authorList>
    </citation>
    <scope>NUCLEOTIDE SEQUENCE</scope>
</reference>
<accession>Q6ZBD6</accession>
<feature type="region of interest" description="Disordered" evidence="1">
    <location>
        <begin position="38"/>
        <end position="95"/>
    </location>
</feature>
<feature type="compositionally biased region" description="Basic and acidic residues" evidence="1">
    <location>
        <begin position="75"/>
        <end position="87"/>
    </location>
</feature>
<evidence type="ECO:0000256" key="1">
    <source>
        <dbReference type="SAM" id="MobiDB-lite"/>
    </source>
</evidence>
<evidence type="ECO:0000313" key="3">
    <source>
        <dbReference type="EMBL" id="BAC99576.1"/>
    </source>
</evidence>
<evidence type="ECO:0000313" key="4">
    <source>
        <dbReference type="Proteomes" id="UP000000763"/>
    </source>
</evidence>
<reference evidence="4" key="4">
    <citation type="journal article" date="2008" name="Nucleic Acids Res.">
        <title>The rice annotation project database (RAP-DB): 2008 update.</title>
        <authorList>
            <consortium name="The rice annotation project (RAP)"/>
        </authorList>
    </citation>
    <scope>GENOME REANNOTATION</scope>
    <source>
        <strain evidence="4">cv. Nipponbare</strain>
    </source>
</reference>
<sequence length="95" mass="10957">MLEGSCWLVGVGRRRFQCNEEKDEKKSTCSLPRMDDPQRCEGEWGRRELERSGAGKGTSSTDRMASHRCDRSRRCRSDAELQPRWEGEPPPPTIF</sequence>
<evidence type="ECO:0000313" key="2">
    <source>
        <dbReference type="EMBL" id="BAC99365.1"/>
    </source>
</evidence>
<dbReference type="AlphaFoldDB" id="Q6ZBD6"/>
<dbReference type="EMBL" id="AP004636">
    <property type="protein sequence ID" value="BAC99576.1"/>
    <property type="molecule type" value="Genomic_DNA"/>
</dbReference>
<gene>
    <name evidence="2" type="ORF">OJ1118_A03.29</name>
    <name evidence="3" type="ORF">P0685B10.19</name>
</gene>
<protein>
    <submittedName>
        <fullName evidence="3">Uncharacterized protein</fullName>
    </submittedName>
</protein>
<organism evidence="3 4">
    <name type="scientific">Oryza sativa subsp. japonica</name>
    <name type="common">Rice</name>
    <dbReference type="NCBI Taxonomy" id="39947"/>
    <lineage>
        <taxon>Eukaryota</taxon>
        <taxon>Viridiplantae</taxon>
        <taxon>Streptophyta</taxon>
        <taxon>Embryophyta</taxon>
        <taxon>Tracheophyta</taxon>
        <taxon>Spermatophyta</taxon>
        <taxon>Magnoliopsida</taxon>
        <taxon>Liliopsida</taxon>
        <taxon>Poales</taxon>
        <taxon>Poaceae</taxon>
        <taxon>BOP clade</taxon>
        <taxon>Oryzoideae</taxon>
        <taxon>Oryzeae</taxon>
        <taxon>Oryzinae</taxon>
        <taxon>Oryza</taxon>
        <taxon>Oryza sativa</taxon>
    </lineage>
</organism>
<name>Q6ZBD6_ORYSJ</name>
<dbReference type="Proteomes" id="UP000000763">
    <property type="component" value="Chromosome 8"/>
</dbReference>
<reference evidence="4" key="3">
    <citation type="journal article" date="2005" name="Nature">
        <title>The map-based sequence of the rice genome.</title>
        <authorList>
            <consortium name="International rice genome sequencing project (IRGSP)"/>
            <person name="Matsumoto T."/>
            <person name="Wu J."/>
            <person name="Kanamori H."/>
            <person name="Katayose Y."/>
            <person name="Fujisawa M."/>
            <person name="Namiki N."/>
            <person name="Mizuno H."/>
            <person name="Yamamoto K."/>
            <person name="Antonio B.A."/>
            <person name="Baba T."/>
            <person name="Sakata K."/>
            <person name="Nagamura Y."/>
            <person name="Aoki H."/>
            <person name="Arikawa K."/>
            <person name="Arita K."/>
            <person name="Bito T."/>
            <person name="Chiden Y."/>
            <person name="Fujitsuka N."/>
            <person name="Fukunaka R."/>
            <person name="Hamada M."/>
            <person name="Harada C."/>
            <person name="Hayashi A."/>
            <person name="Hijishita S."/>
            <person name="Honda M."/>
            <person name="Hosokawa S."/>
            <person name="Ichikawa Y."/>
            <person name="Idonuma A."/>
            <person name="Iijima M."/>
            <person name="Ikeda M."/>
            <person name="Ikeno M."/>
            <person name="Ito K."/>
            <person name="Ito S."/>
            <person name="Ito T."/>
            <person name="Ito Y."/>
            <person name="Ito Y."/>
            <person name="Iwabuchi A."/>
            <person name="Kamiya K."/>
            <person name="Karasawa W."/>
            <person name="Kurita K."/>
            <person name="Katagiri S."/>
            <person name="Kikuta A."/>
            <person name="Kobayashi H."/>
            <person name="Kobayashi N."/>
            <person name="Machita K."/>
            <person name="Maehara T."/>
            <person name="Masukawa M."/>
            <person name="Mizubayashi T."/>
            <person name="Mukai Y."/>
            <person name="Nagasaki H."/>
            <person name="Nagata Y."/>
            <person name="Naito S."/>
            <person name="Nakashima M."/>
            <person name="Nakama Y."/>
            <person name="Nakamichi Y."/>
            <person name="Nakamura M."/>
            <person name="Meguro A."/>
            <person name="Negishi M."/>
            <person name="Ohta I."/>
            <person name="Ohta T."/>
            <person name="Okamoto M."/>
            <person name="Ono N."/>
            <person name="Saji S."/>
            <person name="Sakaguchi M."/>
            <person name="Sakai K."/>
            <person name="Shibata M."/>
            <person name="Shimokawa T."/>
            <person name="Song J."/>
            <person name="Takazaki Y."/>
            <person name="Terasawa K."/>
            <person name="Tsugane M."/>
            <person name="Tsuji K."/>
            <person name="Ueda S."/>
            <person name="Waki K."/>
            <person name="Yamagata H."/>
            <person name="Yamamoto M."/>
            <person name="Yamamoto S."/>
            <person name="Yamane H."/>
            <person name="Yoshiki S."/>
            <person name="Yoshihara R."/>
            <person name="Yukawa K."/>
            <person name="Zhong H."/>
            <person name="Yano M."/>
            <person name="Yuan Q."/>
            <person name="Ouyang S."/>
            <person name="Liu J."/>
            <person name="Jones K.M."/>
            <person name="Gansberger K."/>
            <person name="Moffat K."/>
            <person name="Hill J."/>
            <person name="Bera J."/>
            <person name="Fadrosh D."/>
            <person name="Jin S."/>
            <person name="Johri S."/>
            <person name="Kim M."/>
            <person name="Overton L."/>
            <person name="Reardon M."/>
            <person name="Tsitrin T."/>
            <person name="Vuong H."/>
            <person name="Weaver B."/>
            <person name="Ciecko A."/>
            <person name="Tallon L."/>
            <person name="Jackson J."/>
            <person name="Pai G."/>
            <person name="Aken S.V."/>
            <person name="Utterback T."/>
            <person name="Reidmuller S."/>
            <person name="Feldblyum T."/>
            <person name="Hsiao J."/>
            <person name="Zismann V."/>
            <person name="Iobst S."/>
            <person name="de Vazeille A.R."/>
            <person name="Buell C.R."/>
            <person name="Ying K."/>
            <person name="Li Y."/>
            <person name="Lu T."/>
            <person name="Huang Y."/>
            <person name="Zhao Q."/>
            <person name="Feng Q."/>
            <person name="Zhang L."/>
            <person name="Zhu J."/>
            <person name="Weng Q."/>
            <person name="Mu J."/>
            <person name="Lu Y."/>
            <person name="Fan D."/>
            <person name="Liu Y."/>
            <person name="Guan J."/>
            <person name="Zhang Y."/>
            <person name="Yu S."/>
            <person name="Liu X."/>
            <person name="Zhang Y."/>
            <person name="Hong G."/>
            <person name="Han B."/>
            <person name="Choisne N."/>
            <person name="Demange N."/>
            <person name="Orjeda G."/>
            <person name="Samain S."/>
            <person name="Cattolico L."/>
            <person name="Pelletier E."/>
            <person name="Couloux A."/>
            <person name="Segurens B."/>
            <person name="Wincker P."/>
            <person name="D'Hont A."/>
            <person name="Scarpelli C."/>
            <person name="Weissenbach J."/>
            <person name="Salanoubat M."/>
            <person name="Quetier F."/>
            <person name="Yu Y."/>
            <person name="Kim H.R."/>
            <person name="Rambo T."/>
            <person name="Currie J."/>
            <person name="Collura K."/>
            <person name="Luo M."/>
            <person name="Yang T."/>
            <person name="Ammiraju J.S.S."/>
            <person name="Engler F."/>
            <person name="Soderlund C."/>
            <person name="Wing R.A."/>
            <person name="Palmer L.E."/>
            <person name="de la Bastide M."/>
            <person name="Spiegel L."/>
            <person name="Nascimento L."/>
            <person name="Zutavern T."/>
            <person name="O'Shaughnessy A."/>
            <person name="Dike S."/>
            <person name="Dedhia N."/>
            <person name="Preston R."/>
            <person name="Balija V."/>
            <person name="McCombie W.R."/>
            <person name="Chow T."/>
            <person name="Chen H."/>
            <person name="Chung M."/>
            <person name="Chen C."/>
            <person name="Shaw J."/>
            <person name="Wu H."/>
            <person name="Hsiao K."/>
            <person name="Chao Y."/>
            <person name="Chu M."/>
            <person name="Cheng C."/>
            <person name="Hour A."/>
            <person name="Lee P."/>
            <person name="Lin S."/>
            <person name="Lin Y."/>
            <person name="Liou J."/>
            <person name="Liu S."/>
            <person name="Hsing Y."/>
            <person name="Raghuvanshi S."/>
            <person name="Mohanty A."/>
            <person name="Bharti A.K."/>
            <person name="Gaur A."/>
            <person name="Gupta V."/>
            <person name="Kumar D."/>
            <person name="Ravi V."/>
            <person name="Vij S."/>
            <person name="Kapur A."/>
            <person name="Khurana P."/>
            <person name="Khurana P."/>
            <person name="Khurana J.P."/>
            <person name="Tyagi A.K."/>
            <person name="Gaikwad K."/>
            <person name="Singh A."/>
            <person name="Dalal V."/>
            <person name="Srivastava S."/>
            <person name="Dixit A."/>
            <person name="Pal A.K."/>
            <person name="Ghazi I.A."/>
            <person name="Yadav M."/>
            <person name="Pandit A."/>
            <person name="Bhargava A."/>
            <person name="Sureshbabu K."/>
            <person name="Batra K."/>
            <person name="Sharma T.R."/>
            <person name="Mohapatra T."/>
            <person name="Singh N.K."/>
            <person name="Messing J."/>
            <person name="Nelson A.B."/>
            <person name="Fuks G."/>
            <person name="Kavchok S."/>
            <person name="Keizer G."/>
            <person name="Linton E."/>
            <person name="Llaca V."/>
            <person name="Song R."/>
            <person name="Tanyolac B."/>
            <person name="Young S."/>
            <person name="Ho-Il K."/>
            <person name="Hahn J.H."/>
            <person name="Sangsakoo G."/>
            <person name="Vanavichit A."/>
            <person name="de Mattos Luiz.A.T."/>
            <person name="Zimmer P.D."/>
            <person name="Malone G."/>
            <person name="Dellagostin O."/>
            <person name="de Oliveira A.C."/>
            <person name="Bevan M."/>
            <person name="Bancroft I."/>
            <person name="Minx P."/>
            <person name="Cordum H."/>
            <person name="Wilson R."/>
            <person name="Cheng Z."/>
            <person name="Jin W."/>
            <person name="Jiang J."/>
            <person name="Leong S.A."/>
            <person name="Iwama H."/>
            <person name="Gojobori T."/>
            <person name="Itoh T."/>
            <person name="Niimura Y."/>
            <person name="Fujii Y."/>
            <person name="Habara T."/>
            <person name="Sakai H."/>
            <person name="Sato Y."/>
            <person name="Wilson G."/>
            <person name="Kumar K."/>
            <person name="McCouch S."/>
            <person name="Juretic N."/>
            <person name="Hoen D."/>
            <person name="Wright S."/>
            <person name="Bruskiewich R."/>
            <person name="Bureau T."/>
            <person name="Miyao A."/>
            <person name="Hirochika H."/>
            <person name="Nishikawa T."/>
            <person name="Kadowaki K."/>
            <person name="Sugiura M."/>
            <person name="Burr B."/>
            <person name="Sasaki T."/>
        </authorList>
    </citation>
    <scope>NUCLEOTIDE SEQUENCE [LARGE SCALE GENOMIC DNA]</scope>
    <source>
        <strain evidence="4">cv. Nipponbare</strain>
    </source>
</reference>